<evidence type="ECO:0000313" key="3">
    <source>
        <dbReference type="Proteomes" id="UP000094455"/>
    </source>
</evidence>
<evidence type="ECO:0000256" key="1">
    <source>
        <dbReference type="SAM" id="MobiDB-lite"/>
    </source>
</evidence>
<protein>
    <submittedName>
        <fullName evidence="2">Uncharacterized protein</fullName>
    </submittedName>
</protein>
<reference evidence="2 3" key="1">
    <citation type="journal article" date="2016" name="Proc. Natl. Acad. Sci. U.S.A.">
        <title>Comparative genomics of biotechnologically important yeasts.</title>
        <authorList>
            <person name="Riley R."/>
            <person name="Haridas S."/>
            <person name="Wolfe K.H."/>
            <person name="Lopes M.R."/>
            <person name="Hittinger C.T."/>
            <person name="Goeker M."/>
            <person name="Salamov A.A."/>
            <person name="Wisecaver J.H."/>
            <person name="Long T.M."/>
            <person name="Calvey C.H."/>
            <person name="Aerts A.L."/>
            <person name="Barry K.W."/>
            <person name="Choi C."/>
            <person name="Clum A."/>
            <person name="Coughlan A.Y."/>
            <person name="Deshpande S."/>
            <person name="Douglass A.P."/>
            <person name="Hanson S.J."/>
            <person name="Klenk H.-P."/>
            <person name="LaButti K.M."/>
            <person name="Lapidus A."/>
            <person name="Lindquist E.A."/>
            <person name="Lipzen A.M."/>
            <person name="Meier-Kolthoff J.P."/>
            <person name="Ohm R.A."/>
            <person name="Otillar R.P."/>
            <person name="Pangilinan J.L."/>
            <person name="Peng Y."/>
            <person name="Rokas A."/>
            <person name="Rosa C.A."/>
            <person name="Scheuner C."/>
            <person name="Sibirny A.A."/>
            <person name="Slot J.C."/>
            <person name="Stielow J.B."/>
            <person name="Sun H."/>
            <person name="Kurtzman C.P."/>
            <person name="Blackwell M."/>
            <person name="Grigoriev I.V."/>
            <person name="Jeffries T.W."/>
        </authorList>
    </citation>
    <scope>NUCLEOTIDE SEQUENCE [LARGE SCALE GENOMIC DNA]</scope>
    <source>
        <strain evidence="2 3">NRRL Y-2026</strain>
    </source>
</reference>
<dbReference type="OrthoDB" id="8189076at2759"/>
<dbReference type="Proteomes" id="UP000094455">
    <property type="component" value="Unassembled WGS sequence"/>
</dbReference>
<keyword evidence="3" id="KW-1185">Reference proteome</keyword>
<evidence type="ECO:0000313" key="2">
    <source>
        <dbReference type="EMBL" id="ODQ46636.1"/>
    </source>
</evidence>
<dbReference type="GeneID" id="30180960"/>
<feature type="compositionally biased region" description="Basic residues" evidence="1">
    <location>
        <begin position="164"/>
        <end position="178"/>
    </location>
</feature>
<dbReference type="EMBL" id="KV454003">
    <property type="protein sequence ID" value="ODQ46636.1"/>
    <property type="molecule type" value="Genomic_DNA"/>
</dbReference>
<feature type="compositionally biased region" description="Low complexity" evidence="1">
    <location>
        <begin position="143"/>
        <end position="156"/>
    </location>
</feature>
<dbReference type="AlphaFoldDB" id="A0A1E3NKM1"/>
<organism evidence="2 3">
    <name type="scientific">Pichia membranifaciens NRRL Y-2026</name>
    <dbReference type="NCBI Taxonomy" id="763406"/>
    <lineage>
        <taxon>Eukaryota</taxon>
        <taxon>Fungi</taxon>
        <taxon>Dikarya</taxon>
        <taxon>Ascomycota</taxon>
        <taxon>Saccharomycotina</taxon>
        <taxon>Pichiomycetes</taxon>
        <taxon>Pichiales</taxon>
        <taxon>Pichiaceae</taxon>
        <taxon>Pichia</taxon>
    </lineage>
</organism>
<gene>
    <name evidence="2" type="ORF">PICMEDRAFT_72691</name>
</gene>
<dbReference type="RefSeq" id="XP_019017749.1">
    <property type="nucleotide sequence ID" value="XM_019164273.1"/>
</dbReference>
<accession>A0A1E3NKM1</accession>
<sequence length="178" mass="19347">MSAVSIQDLEAGNLDIDGVLAQIEFLHGKMERIRYDMHMFINAMGSIEETSVPQEVYREMSTRIVALKTEFAAFFNAYKCVLPVIRYFKIKQGMSPDDSIKLVPHRVQVDMKMLNELRLPVNDASAVSAVGDLAVSAATTPVTGSAAAPVSGSSATNTPSGKRPAAKPSKRKYVKKAV</sequence>
<proteinExistence type="predicted"/>
<name>A0A1E3NKM1_9ASCO</name>
<feature type="region of interest" description="Disordered" evidence="1">
    <location>
        <begin position="143"/>
        <end position="178"/>
    </location>
</feature>